<keyword evidence="1 4" id="KW-0808">Transferase</keyword>
<name>A0A1Y6K355_9CHLR</name>
<proteinExistence type="predicted"/>
<dbReference type="AlphaFoldDB" id="A0A1Y6K355"/>
<dbReference type="GO" id="GO:0006654">
    <property type="term" value="P:phosphatidic acid biosynthetic process"/>
    <property type="evidence" value="ECO:0007669"/>
    <property type="project" value="TreeGrafter"/>
</dbReference>
<keyword evidence="5" id="KW-1185">Reference proteome</keyword>
<accession>A0A1Y6K355</accession>
<feature type="domain" description="Phospholipid/glycerol acyltransferase" evidence="3">
    <location>
        <begin position="34"/>
        <end position="149"/>
    </location>
</feature>
<dbReference type="PANTHER" id="PTHR10434:SF11">
    <property type="entry name" value="1-ACYL-SN-GLYCEROL-3-PHOSPHATE ACYLTRANSFERASE"/>
    <property type="match status" value="1"/>
</dbReference>
<dbReference type="SUPFAM" id="SSF69593">
    <property type="entry name" value="Glycerol-3-phosphate (1)-acyltransferase"/>
    <property type="match status" value="1"/>
</dbReference>
<dbReference type="GO" id="GO:0003841">
    <property type="term" value="F:1-acylglycerol-3-phosphate O-acyltransferase activity"/>
    <property type="evidence" value="ECO:0007669"/>
    <property type="project" value="TreeGrafter"/>
</dbReference>
<dbReference type="EMBL" id="LT859958">
    <property type="protein sequence ID" value="SMX53288.1"/>
    <property type="molecule type" value="Genomic_DNA"/>
</dbReference>
<dbReference type="Pfam" id="PF01553">
    <property type="entry name" value="Acyltransferase"/>
    <property type="match status" value="1"/>
</dbReference>
<evidence type="ECO:0000313" key="4">
    <source>
        <dbReference type="EMBL" id="SMX53288.1"/>
    </source>
</evidence>
<dbReference type="PANTHER" id="PTHR10434">
    <property type="entry name" value="1-ACYL-SN-GLYCEROL-3-PHOSPHATE ACYLTRANSFERASE"/>
    <property type="match status" value="1"/>
</dbReference>
<evidence type="ECO:0000313" key="5">
    <source>
        <dbReference type="Proteomes" id="UP000195514"/>
    </source>
</evidence>
<dbReference type="KEGG" id="abat:CFX1CAM_0222"/>
<dbReference type="CDD" id="cd07989">
    <property type="entry name" value="LPLAT_AGPAT-like"/>
    <property type="match status" value="1"/>
</dbReference>
<protein>
    <submittedName>
        <fullName evidence="4">Putative acyltransferase</fullName>
    </submittedName>
</protein>
<dbReference type="InterPro" id="IPR002123">
    <property type="entry name" value="Plipid/glycerol_acylTrfase"/>
</dbReference>
<evidence type="ECO:0000259" key="3">
    <source>
        <dbReference type="SMART" id="SM00563"/>
    </source>
</evidence>
<dbReference type="Proteomes" id="UP000195514">
    <property type="component" value="Chromosome I"/>
</dbReference>
<dbReference type="SMART" id="SM00563">
    <property type="entry name" value="PlsC"/>
    <property type="match status" value="1"/>
</dbReference>
<gene>
    <name evidence="4" type="ORF">CFX1CAM_0222</name>
</gene>
<organism evidence="4 5">
    <name type="scientific">Candidatus Brevifilum fermentans</name>
    <dbReference type="NCBI Taxonomy" id="1986204"/>
    <lineage>
        <taxon>Bacteria</taxon>
        <taxon>Bacillati</taxon>
        <taxon>Chloroflexota</taxon>
        <taxon>Anaerolineae</taxon>
        <taxon>Anaerolineales</taxon>
        <taxon>Anaerolineaceae</taxon>
        <taxon>Candidatus Brevifilum</taxon>
    </lineage>
</organism>
<evidence type="ECO:0000256" key="1">
    <source>
        <dbReference type="ARBA" id="ARBA00022679"/>
    </source>
</evidence>
<sequence length="227" mass="26106">MPEKPLFKLIIFLINKITHFQIINGERIPPQGGVMMTTNHISRLDVPFLIAVPQRMDKVAIVAKKYQKKPFFRWVLEKIGDIVWMDRETTDFSALREVLNWLRKGRVVGIAPEGTRSHEGVGMLEGKQGAAMLAAKASVPILPIGIVGTERVYNEWMKFRRPTVTIRVGYPYHLPDFDRENRQAWLAQNTDEIMCRIAMLLPPEYRGFYANHPRLQELLAEAAEIPE</sequence>
<keyword evidence="2 4" id="KW-0012">Acyltransferase</keyword>
<reference evidence="5" key="1">
    <citation type="submission" date="2017-05" db="EMBL/GenBank/DDBJ databases">
        <authorList>
            <person name="Kirkegaard R."/>
            <person name="Mcilroy J S."/>
        </authorList>
    </citation>
    <scope>NUCLEOTIDE SEQUENCE [LARGE SCALE GENOMIC DNA]</scope>
</reference>
<dbReference type="OrthoDB" id="9803035at2"/>
<dbReference type="RefSeq" id="WP_087861236.1">
    <property type="nucleotide sequence ID" value="NZ_LT859958.1"/>
</dbReference>
<evidence type="ECO:0000256" key="2">
    <source>
        <dbReference type="ARBA" id="ARBA00023315"/>
    </source>
</evidence>